<dbReference type="OrthoDB" id="8831at2157"/>
<keyword evidence="3 5" id="KW-0479">Metal-binding</keyword>
<dbReference type="PANTHER" id="PTHR12682">
    <property type="entry name" value="ARCHEASE"/>
    <property type="match status" value="1"/>
</dbReference>
<comment type="similarity">
    <text evidence="1 5">Belongs to the archease family.</text>
</comment>
<evidence type="ECO:0000256" key="5">
    <source>
        <dbReference type="HAMAP-Rule" id="MF_01222"/>
    </source>
</evidence>
<sequence>MEERFEYLEHTADAKFRAYGKTIEEAFENAAFAMFNVMIDTDTVVNEVSQEIELNSEDIEALLFNWLSELLFVFEVENLVFGKFIVDRVEQDEVGWHIYAKAVGEEIDLSKHKFDTEVKAATYNDMRIEQISDGWMIQATVDT</sequence>
<dbReference type="InterPro" id="IPR022952">
    <property type="entry name" value="Archease_arc"/>
</dbReference>
<dbReference type="InterPro" id="IPR002804">
    <property type="entry name" value="Archease"/>
</dbReference>
<evidence type="ECO:0000256" key="2">
    <source>
        <dbReference type="ARBA" id="ARBA00022694"/>
    </source>
</evidence>
<feature type="domain" description="Archease" evidence="6">
    <location>
        <begin position="5"/>
        <end position="142"/>
    </location>
</feature>
<keyword evidence="2 5" id="KW-0819">tRNA processing</keyword>
<dbReference type="PANTHER" id="PTHR12682:SF11">
    <property type="entry name" value="PROTEIN ARCHEASE"/>
    <property type="match status" value="1"/>
</dbReference>
<protein>
    <recommendedName>
        <fullName evidence="5">Protein archease</fullName>
    </recommendedName>
</protein>
<dbReference type="AlphaFoldDB" id="A0A4E0PZ10"/>
<dbReference type="InterPro" id="IPR023572">
    <property type="entry name" value="Archease_dom"/>
</dbReference>
<dbReference type="Pfam" id="PF01951">
    <property type="entry name" value="Archease"/>
    <property type="match status" value="1"/>
</dbReference>
<name>A0A4E0PZ10_9EURY</name>
<comment type="function">
    <text evidence="5">Activates the tRNA-splicing ligase complex by facilitating the enzymatic turnover of catalytic subunit RtcB. Acts by promoting the guanylylation of RtcB, a key intermediate step in tRNA ligation. Can also alter the NTP specificity of RtcB such that ATP, dGTP or ITP is used efficiently.</text>
</comment>
<dbReference type="NCBIfam" id="NF001617">
    <property type="entry name" value="PRK00407.1"/>
    <property type="match status" value="1"/>
</dbReference>
<feature type="binding site" evidence="5">
    <location>
        <position position="143"/>
    </location>
    <ligand>
        <name>Ca(2+)</name>
        <dbReference type="ChEBI" id="CHEBI:29108"/>
    </ligand>
</feature>
<dbReference type="Gene3D" id="3.55.10.10">
    <property type="entry name" value="Archease domain"/>
    <property type="match status" value="1"/>
</dbReference>
<reference evidence="7 8" key="1">
    <citation type="submission" date="2017-11" db="EMBL/GenBank/DDBJ databases">
        <title>Isolation and Characterization of Methanogenic Archaea from Saline Meromictic Lake at Siberia.</title>
        <authorList>
            <person name="Shen Y."/>
            <person name="Huang H.-H."/>
            <person name="Lai M.-C."/>
            <person name="Chen S.-C."/>
        </authorList>
    </citation>
    <scope>NUCLEOTIDE SEQUENCE [LARGE SCALE GENOMIC DNA]</scope>
    <source>
        <strain evidence="7 8">SY-01</strain>
    </source>
</reference>
<proteinExistence type="inferred from homology"/>
<dbReference type="Proteomes" id="UP000297295">
    <property type="component" value="Unassembled WGS sequence"/>
</dbReference>
<accession>A0A4E0PZ10</accession>
<evidence type="ECO:0000259" key="6">
    <source>
        <dbReference type="Pfam" id="PF01951"/>
    </source>
</evidence>
<dbReference type="HAMAP" id="MF_01222">
    <property type="entry name" value="Archease_arch"/>
    <property type="match status" value="1"/>
</dbReference>
<dbReference type="GO" id="GO:0005509">
    <property type="term" value="F:calcium ion binding"/>
    <property type="evidence" value="ECO:0007669"/>
    <property type="project" value="UniProtKB-UniRule"/>
</dbReference>
<feature type="binding site" evidence="5">
    <location>
        <position position="13"/>
    </location>
    <ligand>
        <name>Ca(2+)</name>
        <dbReference type="ChEBI" id="CHEBI:29108"/>
    </ligand>
</feature>
<dbReference type="GO" id="GO:0006388">
    <property type="term" value="P:tRNA splicing, via endonucleolytic cleavage and ligation"/>
    <property type="evidence" value="ECO:0007669"/>
    <property type="project" value="UniProtKB-UniRule"/>
</dbReference>
<feature type="binding site" evidence="5">
    <location>
        <position position="142"/>
    </location>
    <ligand>
        <name>Ca(2+)</name>
        <dbReference type="ChEBI" id="CHEBI:29108"/>
    </ligand>
</feature>
<dbReference type="RefSeq" id="WP_135388428.1">
    <property type="nucleotide sequence ID" value="NZ_PGGK01000002.1"/>
</dbReference>
<evidence type="ECO:0000256" key="1">
    <source>
        <dbReference type="ARBA" id="ARBA00007963"/>
    </source>
</evidence>
<comment type="caution">
    <text evidence="7">The sequence shown here is derived from an EMBL/GenBank/DDBJ whole genome shotgun (WGS) entry which is preliminary data.</text>
</comment>
<evidence type="ECO:0000256" key="4">
    <source>
        <dbReference type="ARBA" id="ARBA00022837"/>
    </source>
</evidence>
<dbReference type="EMBL" id="PGGK01000002">
    <property type="protein sequence ID" value="TGC10902.1"/>
    <property type="molecule type" value="Genomic_DNA"/>
</dbReference>
<gene>
    <name evidence="7" type="ORF">CUN85_01725</name>
</gene>
<evidence type="ECO:0000256" key="3">
    <source>
        <dbReference type="ARBA" id="ARBA00022723"/>
    </source>
</evidence>
<keyword evidence="4 5" id="KW-0106">Calcium</keyword>
<dbReference type="SUPFAM" id="SSF69819">
    <property type="entry name" value="MTH1598-like"/>
    <property type="match status" value="1"/>
</dbReference>
<evidence type="ECO:0000313" key="8">
    <source>
        <dbReference type="Proteomes" id="UP000297295"/>
    </source>
</evidence>
<evidence type="ECO:0000313" key="7">
    <source>
        <dbReference type="EMBL" id="TGC10902.1"/>
    </source>
</evidence>
<keyword evidence="8" id="KW-1185">Reference proteome</keyword>
<organism evidence="7 8">
    <name type="scientific">Methanolobus halotolerans</name>
    <dbReference type="NCBI Taxonomy" id="2052935"/>
    <lineage>
        <taxon>Archaea</taxon>
        <taxon>Methanobacteriati</taxon>
        <taxon>Methanobacteriota</taxon>
        <taxon>Stenosarchaea group</taxon>
        <taxon>Methanomicrobia</taxon>
        <taxon>Methanosarcinales</taxon>
        <taxon>Methanosarcinaceae</taxon>
        <taxon>Methanolobus</taxon>
    </lineage>
</organism>
<dbReference type="InterPro" id="IPR036820">
    <property type="entry name" value="Archease_dom_sf"/>
</dbReference>